<dbReference type="Gene3D" id="1.20.1260.10">
    <property type="match status" value="1"/>
</dbReference>
<dbReference type="RefSeq" id="WP_193185445.1">
    <property type="nucleotide sequence ID" value="NZ_JACVXA010000068.1"/>
</dbReference>
<reference evidence="1" key="1">
    <citation type="submission" date="2020-09" db="EMBL/GenBank/DDBJ databases">
        <title>A novel bacterium of genus Mangrovicoccus, isolated from South China Sea.</title>
        <authorList>
            <person name="Huang H."/>
            <person name="Mo K."/>
            <person name="Hu Y."/>
        </authorList>
    </citation>
    <scope>NUCLEOTIDE SEQUENCE</scope>
    <source>
        <strain evidence="1">HB182678</strain>
    </source>
</reference>
<dbReference type="EMBL" id="JACVXA010000068">
    <property type="protein sequence ID" value="MBE3640025.1"/>
    <property type="molecule type" value="Genomic_DNA"/>
</dbReference>
<dbReference type="InterPro" id="IPR009078">
    <property type="entry name" value="Ferritin-like_SF"/>
</dbReference>
<gene>
    <name evidence="1" type="ORF">ICN82_17615</name>
</gene>
<dbReference type="InterPro" id="IPR010287">
    <property type="entry name" value="DUF892_YciF-like"/>
</dbReference>
<protein>
    <submittedName>
        <fullName evidence="1">DUF892 family protein</fullName>
    </submittedName>
</protein>
<dbReference type="InterPro" id="IPR047114">
    <property type="entry name" value="YciF"/>
</dbReference>
<evidence type="ECO:0000313" key="1">
    <source>
        <dbReference type="EMBL" id="MBE3640025.1"/>
    </source>
</evidence>
<dbReference type="PANTHER" id="PTHR30565:SF9">
    <property type="entry name" value="PROTEIN YCIF"/>
    <property type="match status" value="1"/>
</dbReference>
<comment type="caution">
    <text evidence="1">The sequence shown here is derived from an EMBL/GenBank/DDBJ whole genome shotgun (WGS) entry which is preliminary data.</text>
</comment>
<keyword evidence="2" id="KW-1185">Reference proteome</keyword>
<sequence>MALNSLKDVYLDQLQDLHSANDQAAEATVALARAATDPELIRALEDGVNGIAEGLERTAELCGGHGVEPTGEHCRGMEGLSAEAIAHGVDAAFGDPAARDAMIIAQYQRMVHYAVAGYGCLVAYANRLGLHGDAAALSACLDHTLSGDARMTRIAQTRVNAAAA</sequence>
<organism evidence="1 2">
    <name type="scientific">Mangrovicoccus algicola</name>
    <dbReference type="NCBI Taxonomy" id="2771008"/>
    <lineage>
        <taxon>Bacteria</taxon>
        <taxon>Pseudomonadati</taxon>
        <taxon>Pseudomonadota</taxon>
        <taxon>Alphaproteobacteria</taxon>
        <taxon>Rhodobacterales</taxon>
        <taxon>Paracoccaceae</taxon>
        <taxon>Mangrovicoccus</taxon>
    </lineage>
</organism>
<proteinExistence type="predicted"/>
<evidence type="ECO:0000313" key="2">
    <source>
        <dbReference type="Proteomes" id="UP000609121"/>
    </source>
</evidence>
<dbReference type="Pfam" id="PF05974">
    <property type="entry name" value="DUF892"/>
    <property type="match status" value="1"/>
</dbReference>
<dbReference type="AlphaFoldDB" id="A0A8J6ZDN5"/>
<dbReference type="Proteomes" id="UP000609121">
    <property type="component" value="Unassembled WGS sequence"/>
</dbReference>
<dbReference type="InterPro" id="IPR012347">
    <property type="entry name" value="Ferritin-like"/>
</dbReference>
<accession>A0A8J6ZDN5</accession>
<dbReference type="PANTHER" id="PTHR30565">
    <property type="entry name" value="PROTEIN YCIF"/>
    <property type="match status" value="1"/>
</dbReference>
<dbReference type="SUPFAM" id="SSF47240">
    <property type="entry name" value="Ferritin-like"/>
    <property type="match status" value="1"/>
</dbReference>
<name>A0A8J6ZDN5_9RHOB</name>